<accession>A0A223N3D4</accession>
<keyword evidence="2" id="KW-1185">Reference proteome</keyword>
<dbReference type="RefSeq" id="WP_094501939.1">
    <property type="nucleotide sequence ID" value="NZ_CAWNHI010000002.1"/>
</dbReference>
<name>A0A223N3D4_9VIBR</name>
<dbReference type="KEGG" id="vqi:CCZ37_18140"/>
<dbReference type="Proteomes" id="UP000215148">
    <property type="component" value="Chromosome 2"/>
</dbReference>
<organism evidence="1 2">
    <name type="scientific">Vibrio qinghaiensis</name>
    <dbReference type="NCBI Taxonomy" id="2025808"/>
    <lineage>
        <taxon>Bacteria</taxon>
        <taxon>Pseudomonadati</taxon>
        <taxon>Pseudomonadota</taxon>
        <taxon>Gammaproteobacteria</taxon>
        <taxon>Vibrionales</taxon>
        <taxon>Vibrionaceae</taxon>
        <taxon>Vibrio</taxon>
    </lineage>
</organism>
<evidence type="ECO:0000313" key="1">
    <source>
        <dbReference type="EMBL" id="ASU24364.1"/>
    </source>
</evidence>
<sequence length="138" mass="14667">MQLSLHTIWVSMLVMMTLLASSLVSSAPLMAITMSPTSAVSHSVTDDANPPQHCSNMSAAHHDSDASDMTSSAMSNGCIDHSDQGADSCCSVMCMTTLAFFITEHQPFTPHAVLLLINAEATRGIVMVARSLYRPPVA</sequence>
<proteinExistence type="predicted"/>
<dbReference type="EMBL" id="CP022742">
    <property type="protein sequence ID" value="ASU24364.1"/>
    <property type="molecule type" value="Genomic_DNA"/>
</dbReference>
<dbReference type="AlphaFoldDB" id="A0A223N3D4"/>
<reference evidence="1 2" key="1">
    <citation type="submission" date="2017-08" db="EMBL/GenBank/DDBJ databases">
        <title>The Vibrio qinghaiensis sp.-Q67 is a luminous bacteria isolated firstly from Qinghai lake, Qinghai province, China, which has been proved to be very sensitive to detect environmental and food pollutants. Therefore, complete genome analysis of V. qinghaiensis sp.-Q67 highlights the potential application of this strain on detection of hazards in the contaminated environments.</title>
        <authorList>
            <person name="Gong L."/>
        </authorList>
    </citation>
    <scope>NUCLEOTIDE SEQUENCE [LARGE SCALE GENOMIC DNA]</scope>
    <source>
        <strain evidence="1 2">Q67</strain>
    </source>
</reference>
<evidence type="ECO:0000313" key="2">
    <source>
        <dbReference type="Proteomes" id="UP000215148"/>
    </source>
</evidence>
<protein>
    <submittedName>
        <fullName evidence="1">Uncharacterized protein</fullName>
    </submittedName>
</protein>
<gene>
    <name evidence="1" type="ORF">CCZ37_18140</name>
</gene>